<accession>A0ABR2MD34</accession>
<organism evidence="2 3">
    <name type="scientific">Platanthera guangdongensis</name>
    <dbReference type="NCBI Taxonomy" id="2320717"/>
    <lineage>
        <taxon>Eukaryota</taxon>
        <taxon>Viridiplantae</taxon>
        <taxon>Streptophyta</taxon>
        <taxon>Embryophyta</taxon>
        <taxon>Tracheophyta</taxon>
        <taxon>Spermatophyta</taxon>
        <taxon>Magnoliopsida</taxon>
        <taxon>Liliopsida</taxon>
        <taxon>Asparagales</taxon>
        <taxon>Orchidaceae</taxon>
        <taxon>Orchidoideae</taxon>
        <taxon>Orchideae</taxon>
        <taxon>Orchidinae</taxon>
        <taxon>Platanthera</taxon>
    </lineage>
</organism>
<evidence type="ECO:0000313" key="3">
    <source>
        <dbReference type="Proteomes" id="UP001412067"/>
    </source>
</evidence>
<comment type="caution">
    <text evidence="2">The sequence shown here is derived from an EMBL/GenBank/DDBJ whole genome shotgun (WGS) entry which is preliminary data.</text>
</comment>
<proteinExistence type="predicted"/>
<keyword evidence="3" id="KW-1185">Reference proteome</keyword>
<reference evidence="2 3" key="1">
    <citation type="journal article" date="2022" name="Nat. Plants">
        <title>Genomes of leafy and leafless Platanthera orchids illuminate the evolution of mycoheterotrophy.</title>
        <authorList>
            <person name="Li M.H."/>
            <person name="Liu K.W."/>
            <person name="Li Z."/>
            <person name="Lu H.C."/>
            <person name="Ye Q.L."/>
            <person name="Zhang D."/>
            <person name="Wang J.Y."/>
            <person name="Li Y.F."/>
            <person name="Zhong Z.M."/>
            <person name="Liu X."/>
            <person name="Yu X."/>
            <person name="Liu D.K."/>
            <person name="Tu X.D."/>
            <person name="Liu B."/>
            <person name="Hao Y."/>
            <person name="Liao X.Y."/>
            <person name="Jiang Y.T."/>
            <person name="Sun W.H."/>
            <person name="Chen J."/>
            <person name="Chen Y.Q."/>
            <person name="Ai Y."/>
            <person name="Zhai J.W."/>
            <person name="Wu S.S."/>
            <person name="Zhou Z."/>
            <person name="Hsiao Y.Y."/>
            <person name="Wu W.L."/>
            <person name="Chen Y.Y."/>
            <person name="Lin Y.F."/>
            <person name="Hsu J.L."/>
            <person name="Li C.Y."/>
            <person name="Wang Z.W."/>
            <person name="Zhao X."/>
            <person name="Zhong W.Y."/>
            <person name="Ma X.K."/>
            <person name="Ma L."/>
            <person name="Huang J."/>
            <person name="Chen G.Z."/>
            <person name="Huang M.Z."/>
            <person name="Huang L."/>
            <person name="Peng D.H."/>
            <person name="Luo Y.B."/>
            <person name="Zou S.Q."/>
            <person name="Chen S.P."/>
            <person name="Lan S."/>
            <person name="Tsai W.C."/>
            <person name="Van de Peer Y."/>
            <person name="Liu Z.J."/>
        </authorList>
    </citation>
    <scope>NUCLEOTIDE SEQUENCE [LARGE SCALE GENOMIC DNA]</scope>
    <source>
        <strain evidence="2">Lor288</strain>
    </source>
</reference>
<dbReference type="InterPro" id="IPR036291">
    <property type="entry name" value="NAD(P)-bd_dom_sf"/>
</dbReference>
<dbReference type="PANTHER" id="PTHR46368:SF4">
    <property type="entry name" value="OS10G0403700 PROTEIN"/>
    <property type="match status" value="1"/>
</dbReference>
<name>A0ABR2MD34_9ASPA</name>
<dbReference type="Gene3D" id="3.40.50.720">
    <property type="entry name" value="NAD(P)-binding Rossmann-like Domain"/>
    <property type="match status" value="1"/>
</dbReference>
<dbReference type="PANTHER" id="PTHR46368">
    <property type="match status" value="1"/>
</dbReference>
<sequence length="83" mass="9110">MAQPIRFGILGCARIAQKVSRAIKLSPNATIVVVGSRSVEKARRFIDDNGLPDNTWTHGTYKSLIDAPEVDVVYVPLPTSLHH</sequence>
<dbReference type="Pfam" id="PF01408">
    <property type="entry name" value="GFO_IDH_MocA"/>
    <property type="match status" value="1"/>
</dbReference>
<dbReference type="SUPFAM" id="SSF51735">
    <property type="entry name" value="NAD(P)-binding Rossmann-fold domains"/>
    <property type="match status" value="1"/>
</dbReference>
<evidence type="ECO:0000259" key="1">
    <source>
        <dbReference type="Pfam" id="PF01408"/>
    </source>
</evidence>
<dbReference type="Proteomes" id="UP001412067">
    <property type="component" value="Unassembled WGS sequence"/>
</dbReference>
<feature type="domain" description="Gfo/Idh/MocA-like oxidoreductase N-terminal" evidence="1">
    <location>
        <begin position="5"/>
        <end position="83"/>
    </location>
</feature>
<gene>
    <name evidence="2" type="ORF">KSP40_PGU005220</name>
</gene>
<protein>
    <recommendedName>
        <fullName evidence="1">Gfo/Idh/MocA-like oxidoreductase N-terminal domain-containing protein</fullName>
    </recommendedName>
</protein>
<dbReference type="EMBL" id="JBBWWR010000009">
    <property type="protein sequence ID" value="KAK8961908.1"/>
    <property type="molecule type" value="Genomic_DNA"/>
</dbReference>
<dbReference type="InterPro" id="IPR000683">
    <property type="entry name" value="Gfo/Idh/MocA-like_OxRdtase_N"/>
</dbReference>
<evidence type="ECO:0000313" key="2">
    <source>
        <dbReference type="EMBL" id="KAK8961908.1"/>
    </source>
</evidence>